<evidence type="ECO:0000313" key="3">
    <source>
        <dbReference type="Proteomes" id="UP001176961"/>
    </source>
</evidence>
<dbReference type="GO" id="GO:0051260">
    <property type="term" value="P:protein homooligomerization"/>
    <property type="evidence" value="ECO:0007669"/>
    <property type="project" value="InterPro"/>
</dbReference>
<gene>
    <name evidence="2" type="ORF">CYNAS_LOCUS19483</name>
</gene>
<dbReference type="EMBL" id="CATQJL010000316">
    <property type="protein sequence ID" value="CAJ0607500.1"/>
    <property type="molecule type" value="Genomic_DNA"/>
</dbReference>
<dbReference type="InterPro" id="IPR011333">
    <property type="entry name" value="SKP1/BTB/POZ_sf"/>
</dbReference>
<dbReference type="InterPro" id="IPR003131">
    <property type="entry name" value="T1-type_BTB"/>
</dbReference>
<organism evidence="2 3">
    <name type="scientific">Cylicocyclus nassatus</name>
    <name type="common">Nematode worm</name>
    <dbReference type="NCBI Taxonomy" id="53992"/>
    <lineage>
        <taxon>Eukaryota</taxon>
        <taxon>Metazoa</taxon>
        <taxon>Ecdysozoa</taxon>
        <taxon>Nematoda</taxon>
        <taxon>Chromadorea</taxon>
        <taxon>Rhabditida</taxon>
        <taxon>Rhabditina</taxon>
        <taxon>Rhabditomorpha</taxon>
        <taxon>Strongyloidea</taxon>
        <taxon>Strongylidae</taxon>
        <taxon>Cylicocyclus</taxon>
    </lineage>
</organism>
<dbReference type="AlphaFoldDB" id="A0AA36HC36"/>
<dbReference type="InterPro" id="IPR000210">
    <property type="entry name" value="BTB/POZ_dom"/>
</dbReference>
<proteinExistence type="predicted"/>
<feature type="domain" description="BTB" evidence="1">
    <location>
        <begin position="112"/>
        <end position="210"/>
    </location>
</feature>
<protein>
    <recommendedName>
        <fullName evidence="1">BTB domain-containing protein</fullName>
    </recommendedName>
</protein>
<dbReference type="PANTHER" id="PTHR14499:SF136">
    <property type="entry name" value="GH08630P"/>
    <property type="match status" value="1"/>
</dbReference>
<dbReference type="CDD" id="cd18316">
    <property type="entry name" value="BTB_POZ_KCTD-like"/>
    <property type="match status" value="1"/>
</dbReference>
<dbReference type="Pfam" id="PF02214">
    <property type="entry name" value="BTB_2"/>
    <property type="match status" value="1"/>
</dbReference>
<dbReference type="SMART" id="SM00225">
    <property type="entry name" value="BTB"/>
    <property type="match status" value="1"/>
</dbReference>
<comment type="caution">
    <text evidence="2">The sequence shown here is derived from an EMBL/GenBank/DDBJ whole genome shotgun (WGS) entry which is preliminary data.</text>
</comment>
<sequence>MNNALKRFSSPCNNGREEDQTTLTVYFTALQYQPNADSDSRKSDHGSLIQPLDVLDYLRDGKYVVLPEDDYSLECLQREAEFYNLPSLVEICFSKRSVNHTDKLDNSSNRSSRVKINVGGTVFETLLSTLTKHKDSVFSAMLANRRQGQEELFFDRESELFPMVMDYLRYGKISAVPVDRHSQAKLRREAEFYNLPGLLKCMFKPFDKVQLVEGVIEEYCLLNVEKSYNGRTINQCKICDFTVHPAYHPSYLMTTYIGIEKGVVDVTYGVPLGQTLPMSEIKSTTGSVSRIDSTCCIVEWNDHQATHLPKTALRLIEIR</sequence>
<evidence type="ECO:0000259" key="1">
    <source>
        <dbReference type="SMART" id="SM00225"/>
    </source>
</evidence>
<evidence type="ECO:0000313" key="2">
    <source>
        <dbReference type="EMBL" id="CAJ0607500.1"/>
    </source>
</evidence>
<dbReference type="SUPFAM" id="SSF54695">
    <property type="entry name" value="POZ domain"/>
    <property type="match status" value="2"/>
</dbReference>
<dbReference type="PANTHER" id="PTHR14499">
    <property type="entry name" value="POTASSIUM CHANNEL TETRAMERIZATION DOMAIN-CONTAINING"/>
    <property type="match status" value="1"/>
</dbReference>
<keyword evidence="3" id="KW-1185">Reference proteome</keyword>
<reference evidence="2" key="1">
    <citation type="submission" date="2023-07" db="EMBL/GenBank/DDBJ databases">
        <authorList>
            <consortium name="CYATHOMIX"/>
        </authorList>
    </citation>
    <scope>NUCLEOTIDE SEQUENCE</scope>
    <source>
        <strain evidence="2">N/A</strain>
    </source>
</reference>
<dbReference type="Proteomes" id="UP001176961">
    <property type="component" value="Unassembled WGS sequence"/>
</dbReference>
<dbReference type="Gene3D" id="3.30.710.10">
    <property type="entry name" value="Potassium Channel Kv1.1, Chain A"/>
    <property type="match status" value="2"/>
</dbReference>
<accession>A0AA36HC36</accession>
<name>A0AA36HC36_CYLNA</name>